<accession>A0A6V7RD93</accession>
<organism evidence="1 2">
    <name type="scientific">Phocicoccus pinnipedialis</name>
    <dbReference type="NCBI Taxonomy" id="110845"/>
    <lineage>
        <taxon>Bacteria</taxon>
        <taxon>Bacillati</taxon>
        <taxon>Bacillota</taxon>
        <taxon>Bacilli</taxon>
        <taxon>Bacillales</taxon>
        <taxon>Salinicoccaceae</taxon>
        <taxon>Phocicoccus</taxon>
    </lineage>
</organism>
<dbReference type="RefSeq" id="WP_186077441.1">
    <property type="nucleotide sequence ID" value="NZ_CAJEWB010000010.1"/>
</dbReference>
<sequence length="58" mass="6646">MLQYSLINIKPNMKQNSLTQQVIEAINKEEQKGNTFVQVVKLTEQETPQILIISKTNS</sequence>
<gene>
    <name evidence="1" type="ORF">JEOPIN946_01010</name>
</gene>
<name>A0A6V7RD93_9BACL</name>
<comment type="caution">
    <text evidence="1">The sequence shown here is derived from an EMBL/GenBank/DDBJ whole genome shotgun (WGS) entry which is preliminary data.</text>
</comment>
<reference evidence="1 2" key="1">
    <citation type="submission" date="2020-07" db="EMBL/GenBank/DDBJ databases">
        <authorList>
            <person name="Criscuolo A."/>
        </authorList>
    </citation>
    <scope>NUCLEOTIDE SEQUENCE [LARGE SCALE GENOMIC DNA]</scope>
    <source>
        <strain evidence="1">CIP107946</strain>
    </source>
</reference>
<evidence type="ECO:0000313" key="2">
    <source>
        <dbReference type="Proteomes" id="UP000588186"/>
    </source>
</evidence>
<evidence type="ECO:0000313" key="1">
    <source>
        <dbReference type="EMBL" id="CAD2075430.1"/>
    </source>
</evidence>
<dbReference type="EMBL" id="CAJEWB010000010">
    <property type="protein sequence ID" value="CAD2075430.1"/>
    <property type="molecule type" value="Genomic_DNA"/>
</dbReference>
<dbReference type="Proteomes" id="UP000588186">
    <property type="component" value="Unassembled WGS sequence"/>
</dbReference>
<keyword evidence="2" id="KW-1185">Reference proteome</keyword>
<dbReference type="AlphaFoldDB" id="A0A6V7RD93"/>
<protein>
    <submittedName>
        <fullName evidence="1">Uncharacterized protein</fullName>
    </submittedName>
</protein>
<proteinExistence type="predicted"/>